<proteinExistence type="inferred from homology"/>
<dbReference type="InterPro" id="IPR027417">
    <property type="entry name" value="P-loop_NTPase"/>
</dbReference>
<protein>
    <recommendedName>
        <fullName evidence="12">Sulfotransferase domain-containing protein</fullName>
    </recommendedName>
</protein>
<keyword evidence="3" id="KW-0808">Transferase</keyword>
<gene>
    <name evidence="11" type="ORF">EHUX00137_LOCUS48234</name>
</gene>
<evidence type="ECO:0000256" key="9">
    <source>
        <dbReference type="SAM" id="MobiDB-lite"/>
    </source>
</evidence>
<keyword evidence="7" id="KW-0472">Membrane</keyword>
<keyword evidence="5" id="KW-1133">Transmembrane helix</keyword>
<feature type="chain" id="PRO_5031062235" description="Sulfotransferase domain-containing protein" evidence="10">
    <location>
        <begin position="21"/>
        <end position="391"/>
    </location>
</feature>
<accession>A0A7S3U2Z5</accession>
<feature type="region of interest" description="Disordered" evidence="9">
    <location>
        <begin position="194"/>
        <end position="227"/>
    </location>
</feature>
<name>A0A7S3U2Z5_EMIHU</name>
<organism evidence="11">
    <name type="scientific">Emiliania huxleyi</name>
    <name type="common">Coccolithophore</name>
    <name type="synonym">Pontosphaera huxleyi</name>
    <dbReference type="NCBI Taxonomy" id="2903"/>
    <lineage>
        <taxon>Eukaryota</taxon>
        <taxon>Haptista</taxon>
        <taxon>Haptophyta</taxon>
        <taxon>Prymnesiophyceae</taxon>
        <taxon>Isochrysidales</taxon>
        <taxon>Noelaerhabdaceae</taxon>
        <taxon>Emiliania</taxon>
    </lineage>
</organism>
<dbReference type="Pfam" id="PF03567">
    <property type="entry name" value="Sulfotransfer_2"/>
    <property type="match status" value="1"/>
</dbReference>
<feature type="region of interest" description="Disordered" evidence="9">
    <location>
        <begin position="349"/>
        <end position="391"/>
    </location>
</feature>
<feature type="signal peptide" evidence="10">
    <location>
        <begin position="1"/>
        <end position="20"/>
    </location>
</feature>
<dbReference type="InterPro" id="IPR018011">
    <property type="entry name" value="Carb_sulfotrans_8-10"/>
</dbReference>
<keyword evidence="10" id="KW-0732">Signal</keyword>
<keyword evidence="4" id="KW-0812">Transmembrane</keyword>
<keyword evidence="6" id="KW-0333">Golgi apparatus</keyword>
<evidence type="ECO:0000256" key="10">
    <source>
        <dbReference type="SAM" id="SignalP"/>
    </source>
</evidence>
<reference evidence="11" key="1">
    <citation type="submission" date="2021-01" db="EMBL/GenBank/DDBJ databases">
        <authorList>
            <person name="Corre E."/>
            <person name="Pelletier E."/>
            <person name="Niang G."/>
            <person name="Scheremetjew M."/>
            <person name="Finn R."/>
            <person name="Kale V."/>
            <person name="Holt S."/>
            <person name="Cochrane G."/>
            <person name="Meng A."/>
            <person name="Brown T."/>
            <person name="Cohen L."/>
        </authorList>
    </citation>
    <scope>NUCLEOTIDE SEQUENCE</scope>
    <source>
        <strain evidence="11">379</strain>
    </source>
</reference>
<dbReference type="GO" id="GO:0008146">
    <property type="term" value="F:sulfotransferase activity"/>
    <property type="evidence" value="ECO:0007669"/>
    <property type="project" value="InterPro"/>
</dbReference>
<dbReference type="PANTHER" id="PTHR12137">
    <property type="entry name" value="CARBOHYDRATE SULFOTRANSFERASE"/>
    <property type="match status" value="1"/>
</dbReference>
<evidence type="ECO:0000256" key="2">
    <source>
        <dbReference type="ARBA" id="ARBA00006339"/>
    </source>
</evidence>
<evidence type="ECO:0000256" key="8">
    <source>
        <dbReference type="ARBA" id="ARBA00023180"/>
    </source>
</evidence>
<evidence type="ECO:0000256" key="1">
    <source>
        <dbReference type="ARBA" id="ARBA00004323"/>
    </source>
</evidence>
<evidence type="ECO:0000313" key="11">
    <source>
        <dbReference type="EMBL" id="CAE0601572.1"/>
    </source>
</evidence>
<feature type="compositionally biased region" description="Basic and acidic residues" evidence="9">
    <location>
        <begin position="382"/>
        <end position="391"/>
    </location>
</feature>
<comment type="similarity">
    <text evidence="2">Belongs to the sulfotransferase 2 family.</text>
</comment>
<dbReference type="AlphaFoldDB" id="A0A7S3U2Z5"/>
<evidence type="ECO:0000256" key="7">
    <source>
        <dbReference type="ARBA" id="ARBA00023136"/>
    </source>
</evidence>
<dbReference type="GO" id="GO:0016051">
    <property type="term" value="P:carbohydrate biosynthetic process"/>
    <property type="evidence" value="ECO:0007669"/>
    <property type="project" value="InterPro"/>
</dbReference>
<evidence type="ECO:0008006" key="12">
    <source>
        <dbReference type="Google" id="ProtNLM"/>
    </source>
</evidence>
<dbReference type="SUPFAM" id="SSF52540">
    <property type="entry name" value="P-loop containing nucleoside triphosphate hydrolases"/>
    <property type="match status" value="1"/>
</dbReference>
<feature type="compositionally biased region" description="Basic and acidic residues" evidence="9">
    <location>
        <begin position="206"/>
        <end position="227"/>
    </location>
</feature>
<keyword evidence="8" id="KW-0325">Glycoprotein</keyword>
<dbReference type="PANTHER" id="PTHR12137:SF54">
    <property type="entry name" value="CARBOHYDRATE SULFOTRANSFERASE"/>
    <property type="match status" value="1"/>
</dbReference>
<dbReference type="GO" id="GO:0000139">
    <property type="term" value="C:Golgi membrane"/>
    <property type="evidence" value="ECO:0007669"/>
    <property type="project" value="UniProtKB-SubCell"/>
</dbReference>
<evidence type="ECO:0000256" key="4">
    <source>
        <dbReference type="ARBA" id="ARBA00022692"/>
    </source>
</evidence>
<evidence type="ECO:0000256" key="5">
    <source>
        <dbReference type="ARBA" id="ARBA00022989"/>
    </source>
</evidence>
<sequence length="391" mass="43686">MPGASSWLAALGFLVSRAACVPTCPVALPFDWVRPAYAFPWRGSDAVWSFTRVFPERKLVLCTVPGAGSTPTRNFVNALASVLSHGRYNASVLPYSKAHPEMQQAPWLHPLEMMPREEVERIACDSTWTRIALVRNPFARLLSKFADKIVRHGYETKPSADSSRNDMLFRPPARIEDGLNFSAFTQRLAAVNQWESNAHRRRPRRARPDGKTSGREGSGDKDVRPDGEAHYVDEHFRGGSNFCGMRHVPYRLIRYESLGDGLRQLAAQLGVGSDPTIAQQLDDILPHNRCLEAAKLRKYYTASDVVRVRRYFHEDFVRFGYSPQLPPACNDSAVGSEASLSLTLPTRCSSPRAVANPPPGCKPKRKGNGTAARRAGPLRQYSVREKKAMRR</sequence>
<evidence type="ECO:0000256" key="3">
    <source>
        <dbReference type="ARBA" id="ARBA00022679"/>
    </source>
</evidence>
<comment type="subcellular location">
    <subcellularLocation>
        <location evidence="1">Golgi apparatus membrane</location>
        <topology evidence="1">Single-pass type II membrane protein</topology>
    </subcellularLocation>
</comment>
<evidence type="ECO:0000256" key="6">
    <source>
        <dbReference type="ARBA" id="ARBA00023034"/>
    </source>
</evidence>
<dbReference type="EMBL" id="HBIR01062170">
    <property type="protein sequence ID" value="CAE0601572.1"/>
    <property type="molecule type" value="Transcribed_RNA"/>
</dbReference>
<dbReference type="InterPro" id="IPR005331">
    <property type="entry name" value="Sulfotransferase"/>
</dbReference>